<dbReference type="InterPro" id="IPR059092">
    <property type="entry name" value="UPF0323_dom"/>
</dbReference>
<protein>
    <recommendedName>
        <fullName evidence="1">UPF0323 domain-containing protein</fullName>
    </recommendedName>
</protein>
<dbReference type="AlphaFoldDB" id="A0A4U8WRK1"/>
<dbReference type="KEGG" id="ctai:NCTC12078_03270"/>
<reference evidence="2 3" key="1">
    <citation type="submission" date="2019-02" db="EMBL/GenBank/DDBJ databases">
        <authorList>
            <consortium name="Pathogen Informatics"/>
        </authorList>
    </citation>
    <scope>NUCLEOTIDE SEQUENCE [LARGE SCALE GENOMIC DNA]</scope>
    <source>
        <strain evidence="2 3">3012STDY6944375</strain>
    </source>
</reference>
<evidence type="ECO:0000313" key="3">
    <source>
        <dbReference type="Proteomes" id="UP000290013"/>
    </source>
</evidence>
<organism evidence="2 3">
    <name type="scientific">Chryseobacterium taihuense</name>
    <dbReference type="NCBI Taxonomy" id="1141221"/>
    <lineage>
        <taxon>Bacteria</taxon>
        <taxon>Pseudomonadati</taxon>
        <taxon>Bacteroidota</taxon>
        <taxon>Flavobacteriia</taxon>
        <taxon>Flavobacteriales</taxon>
        <taxon>Weeksellaceae</taxon>
        <taxon>Chryseobacterium group</taxon>
        <taxon>Chryseobacterium</taxon>
    </lineage>
</organism>
<evidence type="ECO:0000313" key="2">
    <source>
        <dbReference type="EMBL" id="VFB05209.1"/>
    </source>
</evidence>
<dbReference type="Pfam" id="PF26303">
    <property type="entry name" value="UPF0323"/>
    <property type="match status" value="1"/>
</dbReference>
<dbReference type="RefSeq" id="WP_130915201.1">
    <property type="nucleotide sequence ID" value="NZ_LR215974.1"/>
</dbReference>
<dbReference type="Proteomes" id="UP000290013">
    <property type="component" value="Chromosome"/>
</dbReference>
<dbReference type="EMBL" id="LR215974">
    <property type="protein sequence ID" value="VFB05209.1"/>
    <property type="molecule type" value="Genomic_DNA"/>
</dbReference>
<sequence length="187" mass="20371">MKKNSFTISIFCKKNILFPIMAFSLLNLQSCGGDGSPRIKDGESVTIKESSKGTVTEVEEVKPGDDFKIIDEKIIDDKTKSTAIVHYLNGKTDTLSLQKLKGESQSGNHTHSALRGVLMYSLASAFFSRNLANTTPNSSYYKTADAYNKSTGLKNDMVKTATSRRVMTPGRASRGYGAGKSFRSYGG</sequence>
<proteinExistence type="predicted"/>
<name>A0A4U8WRK1_9FLAO</name>
<evidence type="ECO:0000259" key="1">
    <source>
        <dbReference type="Pfam" id="PF26303"/>
    </source>
</evidence>
<feature type="domain" description="UPF0323" evidence="1">
    <location>
        <begin position="55"/>
        <end position="155"/>
    </location>
</feature>
<gene>
    <name evidence="2" type="ORF">NCTC12078_03270</name>
</gene>
<accession>A0A4U8WRK1</accession>